<dbReference type="Proteomes" id="UP000294498">
    <property type="component" value="Unassembled WGS sequence"/>
</dbReference>
<dbReference type="GO" id="GO:0000272">
    <property type="term" value="P:polysaccharide catabolic process"/>
    <property type="evidence" value="ECO:0007669"/>
    <property type="project" value="TreeGrafter"/>
</dbReference>
<keyword evidence="2" id="KW-1185">Reference proteome</keyword>
<proteinExistence type="predicted"/>
<dbReference type="PANTHER" id="PTHR43576:SF3">
    <property type="entry name" value="ALPHA-L-ARABINOFURANOSIDASE C"/>
    <property type="match status" value="1"/>
</dbReference>
<accession>A0A4R8DIL1</accession>
<gene>
    <name evidence="1" type="ORF">EDB95_5432</name>
</gene>
<dbReference type="InterPro" id="IPR017853">
    <property type="entry name" value="GH"/>
</dbReference>
<dbReference type="AlphaFoldDB" id="A0A4R8DIL1"/>
<dbReference type="SUPFAM" id="SSF51445">
    <property type="entry name" value="(Trans)glycosidases"/>
    <property type="match status" value="1"/>
</dbReference>
<evidence type="ECO:0000313" key="2">
    <source>
        <dbReference type="Proteomes" id="UP000294498"/>
    </source>
</evidence>
<name>A0A4R8DIL1_9BACT</name>
<evidence type="ECO:0008006" key="3">
    <source>
        <dbReference type="Google" id="ProtNLM"/>
    </source>
</evidence>
<reference evidence="1 2" key="1">
    <citation type="submission" date="2019-03" db="EMBL/GenBank/DDBJ databases">
        <title>Genomic Encyclopedia of Type Strains, Phase IV (KMG-IV): sequencing the most valuable type-strain genomes for metagenomic binning, comparative biology and taxonomic classification.</title>
        <authorList>
            <person name="Goeker M."/>
        </authorList>
    </citation>
    <scope>NUCLEOTIDE SEQUENCE [LARGE SCALE GENOMIC DNA]</scope>
    <source>
        <strain evidence="1 2">DSM 100059</strain>
    </source>
</reference>
<dbReference type="Gene3D" id="3.20.20.80">
    <property type="entry name" value="Glycosidases"/>
    <property type="match status" value="1"/>
</dbReference>
<sequence>MMRIIFFTIALALGLGARGQQGQGGATGFRAVSQGSRVLSQSPQVLPQGFFLDAFRPKTAPMPAVFAFDSLAEREKALRASGAPPPQDVFDSAPPPQVDIAVYPSDTIARVSPWLFGNNANQWMGPMVNQPVLLDHIRTLHPGIIRYPGGNGSNTFFWNATPGQLPADVPDTLLYGLGVRARKERYFLGRAPWGLSVDNYYKMLTETDSKGIICVNMGYARYGTGPDPVATAAHLAADWVRYDHGRTRFWELGNEDNGRWQAGYLVDSAHLPGSRPAVISGDLYGRQARVFIDSMRAAARETGADIKIGVVLIELPPGPYTFPVDKVWNEGVLRQAGNACDFFIVHSYYTPYFQNSKAAAILATGRSVTDQMADYMLRMGNKPVALTEYNIFAQGSRQQTSFIAGMHAALVIGELATRGFGEATRWDLANAYDHGNDHGLFNKGDEPGAPLWNPRPAYYYLYYFQKCFGDHVVRSTSSDSAVVVFASSFSGGGAGRGLGLVLVNTSTTPRRLTIPYGRGYGYYGYYYSLTGGDDNGEFSPRVFVNGQGPAGASGGPADITHVPARRLNYWPSSRFVLEAPPRSVQFVVLY</sequence>
<evidence type="ECO:0000313" key="1">
    <source>
        <dbReference type="EMBL" id="TDW97581.1"/>
    </source>
</evidence>
<comment type="caution">
    <text evidence="1">The sequence shown here is derived from an EMBL/GenBank/DDBJ whole genome shotgun (WGS) entry which is preliminary data.</text>
</comment>
<organism evidence="1 2">
    <name type="scientific">Dinghuibacter silviterrae</name>
    <dbReference type="NCBI Taxonomy" id="1539049"/>
    <lineage>
        <taxon>Bacteria</taxon>
        <taxon>Pseudomonadati</taxon>
        <taxon>Bacteroidota</taxon>
        <taxon>Chitinophagia</taxon>
        <taxon>Chitinophagales</taxon>
        <taxon>Chitinophagaceae</taxon>
        <taxon>Dinghuibacter</taxon>
    </lineage>
</organism>
<protein>
    <recommendedName>
        <fullName evidence="3">Alpha-L-arabinofuranosidase</fullName>
    </recommendedName>
</protein>
<dbReference type="OrthoDB" id="9758333at2"/>
<dbReference type="RefSeq" id="WP_134000069.1">
    <property type="nucleotide sequence ID" value="NZ_SODV01000002.1"/>
</dbReference>
<dbReference type="EMBL" id="SODV01000002">
    <property type="protein sequence ID" value="TDW97581.1"/>
    <property type="molecule type" value="Genomic_DNA"/>
</dbReference>
<dbReference type="PANTHER" id="PTHR43576">
    <property type="entry name" value="ALPHA-L-ARABINOFURANOSIDASE C-RELATED"/>
    <property type="match status" value="1"/>
</dbReference>